<protein>
    <submittedName>
        <fullName evidence="1">Uncharacterized protein</fullName>
    </submittedName>
</protein>
<sequence>MKFLTPPVTTHSLSGVLGNNDWYTSTVDVTLRASDIDSGPKSTTYWLNASDPVTKTHTSGQNQIVNPSFENGWFFSINNWAHNSGAGFWQSWVFHKFGWRSAAIGNLLSGDKFFYWHNRGSFVPTAEGEHYSVSAWVKTFDIGGLGAWFEIWGRAAVGADDQLIAASGKVNGTVDWTLLEQSFTMPAGFEGVYVKLGMKDEGLAGLAYWDGVSLYGGYSALTSFTVVENGSHTLHYYSEDNAGNIESEKTAPLKIDTVPPHDWNNFTYLPGSNDHSYIASIEVIDETSGIDVSTATYRWYTDHQDWGWSCESEEEWDPVASVTRVSDGLAASDGETTEVELTTPEIDFGNSATVMRVQFRVGDMAGSSADSPVLTIEGAWLQLDGGFLYSQGEISMTAAAPAGKHNSNSLVLSGGQIIGFDTSTSWLDTSYAHNFSSAAGVSDILEAYDDLRSRASSLPDNKLPTSSGVYVFDGDYVIDHNSTPSGFEGNELAAVIFIDGDLLVKNGYSMDPSSAVLFVVEDDVGIAGAVEEIDGVFLCNGEFDTNYDNKLQKQLNLKGGIVALGGVILGRDLGRKGSPSNGESPAELVNLPESYFFNEEFVRLVESKTSAHYEWREVGP</sequence>
<dbReference type="Gene3D" id="2.60.120.260">
    <property type="entry name" value="Galactose-binding domain-like"/>
    <property type="match status" value="1"/>
</dbReference>
<evidence type="ECO:0000313" key="2">
    <source>
        <dbReference type="Proteomes" id="UP000192520"/>
    </source>
</evidence>
<gene>
    <name evidence="1" type="ORF">B5M47_00735</name>
</gene>
<dbReference type="Proteomes" id="UP000192520">
    <property type="component" value="Unassembled WGS sequence"/>
</dbReference>
<dbReference type="Gene3D" id="3.30.1920.20">
    <property type="match status" value="1"/>
</dbReference>
<evidence type="ECO:0000313" key="1">
    <source>
        <dbReference type="EMBL" id="OQX51367.1"/>
    </source>
</evidence>
<name>A0A1W9NYZ2_UNCC3</name>
<proteinExistence type="predicted"/>
<comment type="caution">
    <text evidence="1">The sequence shown here is derived from an EMBL/GenBank/DDBJ whole genome shotgun (WGS) entry which is preliminary data.</text>
</comment>
<dbReference type="EMBL" id="MZGJ01000004">
    <property type="protein sequence ID" value="OQX51367.1"/>
    <property type="molecule type" value="Genomic_DNA"/>
</dbReference>
<reference evidence="2" key="1">
    <citation type="submission" date="2017-03" db="EMBL/GenBank/DDBJ databases">
        <title>Novel pathways for hydrocarbon cycling and metabolic interdependencies in hydrothermal sediment communities.</title>
        <authorList>
            <person name="Dombrowski N."/>
            <person name="Seitz K."/>
            <person name="Teske A."/>
            <person name="Baker B."/>
        </authorList>
    </citation>
    <scope>NUCLEOTIDE SEQUENCE [LARGE SCALE GENOMIC DNA]</scope>
</reference>
<accession>A0A1W9NYZ2</accession>
<dbReference type="AlphaFoldDB" id="A0A1W9NYZ2"/>
<organism evidence="1 2">
    <name type="scientific">candidate division CPR3 bacterium 4484_211</name>
    <dbReference type="NCBI Taxonomy" id="1968527"/>
    <lineage>
        <taxon>Bacteria</taxon>
        <taxon>Bacteria division CPR3</taxon>
    </lineage>
</organism>